<name>A0A815BNA7_9BILA</name>
<keyword evidence="7" id="KW-1185">Reference proteome</keyword>
<feature type="transmembrane region" description="Helical" evidence="1">
    <location>
        <begin position="96"/>
        <end position="113"/>
    </location>
</feature>
<dbReference type="EMBL" id="CAJNOI010000419">
    <property type="protein sequence ID" value="CAF1273995.1"/>
    <property type="molecule type" value="Genomic_DNA"/>
</dbReference>
<accession>A0A815BNA7</accession>
<dbReference type="Proteomes" id="UP000663877">
    <property type="component" value="Unassembled WGS sequence"/>
</dbReference>
<keyword evidence="1" id="KW-0472">Membrane</keyword>
<dbReference type="EMBL" id="CAJNOM010000429">
    <property type="protein sequence ID" value="CAF1433033.1"/>
    <property type="molecule type" value="Genomic_DNA"/>
</dbReference>
<dbReference type="EMBL" id="CAJNOM010000425">
    <property type="protein sequence ID" value="CAF1429978.1"/>
    <property type="molecule type" value="Genomic_DNA"/>
</dbReference>
<sequence>MYNTMNSPVPGYSQLNPYQYSAPTPSYKSGGRAGGGGGGGGNGAILAIVGVVAAGILAGMALGLGLGIGAAGIVSHTNLTVVTNTTTIAKANNTDNLYMSHYMYFLCFIFFLFNI</sequence>
<evidence type="ECO:0000313" key="5">
    <source>
        <dbReference type="EMBL" id="CAF1433033.1"/>
    </source>
</evidence>
<keyword evidence="1" id="KW-1133">Transmembrane helix</keyword>
<evidence type="ECO:0000313" key="6">
    <source>
        <dbReference type="EMBL" id="CAF1545119.1"/>
    </source>
</evidence>
<organism evidence="3 8">
    <name type="scientific">Adineta steineri</name>
    <dbReference type="NCBI Taxonomy" id="433720"/>
    <lineage>
        <taxon>Eukaryota</taxon>
        <taxon>Metazoa</taxon>
        <taxon>Spiralia</taxon>
        <taxon>Gnathifera</taxon>
        <taxon>Rotifera</taxon>
        <taxon>Eurotatoria</taxon>
        <taxon>Bdelloidea</taxon>
        <taxon>Adinetida</taxon>
        <taxon>Adinetidae</taxon>
        <taxon>Adineta</taxon>
    </lineage>
</organism>
<dbReference type="EMBL" id="CAJNOI010000017">
    <property type="protein sequence ID" value="CAF0817984.1"/>
    <property type="molecule type" value="Genomic_DNA"/>
</dbReference>
<evidence type="ECO:0000313" key="7">
    <source>
        <dbReference type="Proteomes" id="UP000663832"/>
    </source>
</evidence>
<reference evidence="3" key="1">
    <citation type="submission" date="2021-02" db="EMBL/GenBank/DDBJ databases">
        <authorList>
            <person name="Nowell W R."/>
        </authorList>
    </citation>
    <scope>NUCLEOTIDE SEQUENCE</scope>
</reference>
<dbReference type="Proteomes" id="UP000663832">
    <property type="component" value="Unassembled WGS sequence"/>
</dbReference>
<evidence type="ECO:0000313" key="2">
    <source>
        <dbReference type="EMBL" id="CAF0817984.1"/>
    </source>
</evidence>
<feature type="transmembrane region" description="Helical" evidence="1">
    <location>
        <begin position="44"/>
        <end position="75"/>
    </location>
</feature>
<keyword evidence="1" id="KW-0812">Transmembrane</keyword>
<protein>
    <submittedName>
        <fullName evidence="3">Uncharacterized protein</fullName>
    </submittedName>
</protein>
<proteinExistence type="predicted"/>
<gene>
    <name evidence="3" type="ORF">BJG266_LOCUS30826</name>
    <name evidence="2" type="ORF">BJG266_LOCUS6097</name>
    <name evidence="4" type="ORF">QVE165_LOCUS38884</name>
    <name evidence="5" type="ORF">QVE165_LOCUS39079</name>
    <name evidence="6" type="ORF">QVE165_LOCUS46622</name>
</gene>
<dbReference type="EMBL" id="CAJNOM010000699">
    <property type="protein sequence ID" value="CAF1545119.1"/>
    <property type="molecule type" value="Genomic_DNA"/>
</dbReference>
<evidence type="ECO:0000256" key="1">
    <source>
        <dbReference type="SAM" id="Phobius"/>
    </source>
</evidence>
<evidence type="ECO:0000313" key="8">
    <source>
        <dbReference type="Proteomes" id="UP000663877"/>
    </source>
</evidence>
<dbReference type="AlphaFoldDB" id="A0A815BNA7"/>
<evidence type="ECO:0000313" key="3">
    <source>
        <dbReference type="EMBL" id="CAF1273995.1"/>
    </source>
</evidence>
<evidence type="ECO:0000313" key="4">
    <source>
        <dbReference type="EMBL" id="CAF1429978.1"/>
    </source>
</evidence>
<comment type="caution">
    <text evidence="3">The sequence shown here is derived from an EMBL/GenBank/DDBJ whole genome shotgun (WGS) entry which is preliminary data.</text>
</comment>